<feature type="domain" description="Transposase IS66 C-terminal" evidence="5">
    <location>
        <begin position="484"/>
        <end position="521"/>
    </location>
</feature>
<evidence type="ECO:0008006" key="7">
    <source>
        <dbReference type="Google" id="ProtNLM"/>
    </source>
</evidence>
<evidence type="ECO:0000259" key="2">
    <source>
        <dbReference type="Pfam" id="PF03050"/>
    </source>
</evidence>
<dbReference type="InterPro" id="IPR024463">
    <property type="entry name" value="Transposase_TnpC_homeodom"/>
</dbReference>
<protein>
    <recommendedName>
        <fullName evidence="7">Transposase IS66 central domain-containing protein</fullName>
    </recommendedName>
</protein>
<dbReference type="PANTHER" id="PTHR33678:SF1">
    <property type="entry name" value="BLL1576 PROTEIN"/>
    <property type="match status" value="1"/>
</dbReference>
<gene>
    <name evidence="6" type="ORF">LCGC14_0344030</name>
</gene>
<dbReference type="InterPro" id="IPR024474">
    <property type="entry name" value="Znf_dom_IS66"/>
</dbReference>
<evidence type="ECO:0000259" key="5">
    <source>
        <dbReference type="Pfam" id="PF13817"/>
    </source>
</evidence>
<dbReference type="AlphaFoldDB" id="A0A0F9TCS3"/>
<feature type="region of interest" description="Disordered" evidence="1">
    <location>
        <begin position="78"/>
        <end position="113"/>
    </location>
</feature>
<comment type="caution">
    <text evidence="6">The sequence shown here is derived from an EMBL/GenBank/DDBJ whole genome shotgun (WGS) entry which is preliminary data.</text>
</comment>
<evidence type="ECO:0000256" key="1">
    <source>
        <dbReference type="SAM" id="MobiDB-lite"/>
    </source>
</evidence>
<feature type="domain" description="Transposase IS66 zinc-finger binding" evidence="3">
    <location>
        <begin position="122"/>
        <end position="167"/>
    </location>
</feature>
<dbReference type="PANTHER" id="PTHR33678">
    <property type="entry name" value="BLL1576 PROTEIN"/>
    <property type="match status" value="1"/>
</dbReference>
<dbReference type="InterPro" id="IPR052344">
    <property type="entry name" value="Transposase-related"/>
</dbReference>
<sequence length="536" mass="58956">METAFANLQSDSATLRAIILAQAAEFATREAELRSHGTLIERLKAQLAALRRARFGASSEKLDRIADQLELALEEIEANQAQDEPQGTDAEATAGSRTPRSKPSRRPLPDHLPRYEVRHEAPCACAECGGTRFLKDGEDVTEILDYVPASFRVVRHVRPRLVCRDCDAIIQAERPSLPIERGKPGPGLLAHVLVSKYADHLPLYRQSRIYEREGVELSRSTLADWVGRSADLLAPLVEAVRAHVLSGDRLHGDDTPVPVLEPGKGRTKQGRLWAYVRDGRPCGSTDPPAVAYRYSPDRKGHHPREHLASFAGILHADGYAGFAELYRAPLVGDGGRVESRIAEAACWAHARRKFFDLTASGPAPVAGEALKRIGELYEIERSVRGQSATERLKVRQAQAAPKVEALRSYLERELARLSGKSPTAGAIRYALSRWPALCRYLGDGRIEIDNNAAERAIRPVTLGRKNWLFAGSDEGGVRAAGIMTLIETAKLNGLDPEAWLRDVIARIHDHPARWIDELLPWNAQPDVATSTAPAHA</sequence>
<feature type="domain" description="Transposase IS66 central" evidence="2">
    <location>
        <begin position="182"/>
        <end position="476"/>
    </location>
</feature>
<dbReference type="NCBIfam" id="NF033517">
    <property type="entry name" value="transpos_IS66"/>
    <property type="match status" value="1"/>
</dbReference>
<dbReference type="Pfam" id="PF13817">
    <property type="entry name" value="DDE_Tnp_IS66_C"/>
    <property type="match status" value="1"/>
</dbReference>
<organism evidence="6">
    <name type="scientific">marine sediment metagenome</name>
    <dbReference type="NCBI Taxonomy" id="412755"/>
    <lineage>
        <taxon>unclassified sequences</taxon>
        <taxon>metagenomes</taxon>
        <taxon>ecological metagenomes</taxon>
    </lineage>
</organism>
<proteinExistence type="predicted"/>
<evidence type="ECO:0000259" key="3">
    <source>
        <dbReference type="Pfam" id="PF13005"/>
    </source>
</evidence>
<evidence type="ECO:0000313" key="6">
    <source>
        <dbReference type="EMBL" id="KKN79075.1"/>
    </source>
</evidence>
<dbReference type="EMBL" id="LAZR01000253">
    <property type="protein sequence ID" value="KKN79075.1"/>
    <property type="molecule type" value="Genomic_DNA"/>
</dbReference>
<accession>A0A0F9TCS3</accession>
<dbReference type="Pfam" id="PF03050">
    <property type="entry name" value="DDE_Tnp_IS66"/>
    <property type="match status" value="1"/>
</dbReference>
<dbReference type="InterPro" id="IPR004291">
    <property type="entry name" value="Transposase_IS66_central"/>
</dbReference>
<dbReference type="InterPro" id="IPR039552">
    <property type="entry name" value="IS66_C"/>
</dbReference>
<reference evidence="6" key="1">
    <citation type="journal article" date="2015" name="Nature">
        <title>Complex archaea that bridge the gap between prokaryotes and eukaryotes.</title>
        <authorList>
            <person name="Spang A."/>
            <person name="Saw J.H."/>
            <person name="Jorgensen S.L."/>
            <person name="Zaremba-Niedzwiedzka K."/>
            <person name="Martijn J."/>
            <person name="Lind A.E."/>
            <person name="van Eijk R."/>
            <person name="Schleper C."/>
            <person name="Guy L."/>
            <person name="Ettema T.J."/>
        </authorList>
    </citation>
    <scope>NUCLEOTIDE SEQUENCE</scope>
</reference>
<name>A0A0F9TCS3_9ZZZZ</name>
<dbReference type="Pfam" id="PF13007">
    <property type="entry name" value="LZ_Tnp_IS66"/>
    <property type="match status" value="1"/>
</dbReference>
<dbReference type="Pfam" id="PF13005">
    <property type="entry name" value="zf-IS66"/>
    <property type="match status" value="1"/>
</dbReference>
<feature type="domain" description="Transposase TnpC homeodomain" evidence="4">
    <location>
        <begin position="42"/>
        <end position="117"/>
    </location>
</feature>
<evidence type="ECO:0000259" key="4">
    <source>
        <dbReference type="Pfam" id="PF13007"/>
    </source>
</evidence>